<sequence>MPTIDHPRRDDGYDESLELIHALSLLAALEEATDLEGHAAALPYLGMARAELTDFGQMRVERYVPMAVSDLHGGLRELEDRLKTLLAKTGVPQHRLRIEAALRLLGRSDPACERRYRR</sequence>
<name>A0A542YR66_9MICO</name>
<comment type="caution">
    <text evidence="1">The sequence shown here is derived from an EMBL/GenBank/DDBJ whole genome shotgun (WGS) entry which is preliminary data.</text>
</comment>
<dbReference type="Proteomes" id="UP000319516">
    <property type="component" value="Unassembled WGS sequence"/>
</dbReference>
<protein>
    <submittedName>
        <fullName evidence="1">Uncharacterized protein</fullName>
    </submittedName>
</protein>
<dbReference type="AlphaFoldDB" id="A0A542YR66"/>
<evidence type="ECO:0000313" key="1">
    <source>
        <dbReference type="EMBL" id="TQL50580.1"/>
    </source>
</evidence>
<organism evidence="1 2">
    <name type="scientific">Ornithinicoccus hortensis</name>
    <dbReference type="NCBI Taxonomy" id="82346"/>
    <lineage>
        <taxon>Bacteria</taxon>
        <taxon>Bacillati</taxon>
        <taxon>Actinomycetota</taxon>
        <taxon>Actinomycetes</taxon>
        <taxon>Micrococcales</taxon>
        <taxon>Intrasporangiaceae</taxon>
        <taxon>Ornithinicoccus</taxon>
    </lineage>
</organism>
<reference evidence="1 2" key="1">
    <citation type="submission" date="2019-06" db="EMBL/GenBank/DDBJ databases">
        <title>Sequencing the genomes of 1000 actinobacteria strains.</title>
        <authorList>
            <person name="Klenk H.-P."/>
        </authorList>
    </citation>
    <scope>NUCLEOTIDE SEQUENCE [LARGE SCALE GENOMIC DNA]</scope>
    <source>
        <strain evidence="1 2">DSM 12335</strain>
    </source>
</reference>
<keyword evidence="2" id="KW-1185">Reference proteome</keyword>
<gene>
    <name evidence="1" type="ORF">FB467_1693</name>
</gene>
<proteinExistence type="predicted"/>
<dbReference type="RefSeq" id="WP_141784700.1">
    <property type="nucleotide sequence ID" value="NZ_BAAAIK010000002.1"/>
</dbReference>
<dbReference type="EMBL" id="VFOP01000001">
    <property type="protein sequence ID" value="TQL50580.1"/>
    <property type="molecule type" value="Genomic_DNA"/>
</dbReference>
<dbReference type="OrthoDB" id="3789535at2"/>
<evidence type="ECO:0000313" key="2">
    <source>
        <dbReference type="Proteomes" id="UP000319516"/>
    </source>
</evidence>
<accession>A0A542YR66</accession>